<reference evidence="1" key="1">
    <citation type="submission" date="2018-05" db="EMBL/GenBank/DDBJ databases">
        <authorList>
            <person name="Lanie J.A."/>
            <person name="Ng W.-L."/>
            <person name="Kazmierczak K.M."/>
            <person name="Andrzejewski T.M."/>
            <person name="Davidsen T.M."/>
            <person name="Wayne K.J."/>
            <person name="Tettelin H."/>
            <person name="Glass J.I."/>
            <person name="Rusch D."/>
            <person name="Podicherti R."/>
            <person name="Tsui H.-C.T."/>
            <person name="Winkler M.E."/>
        </authorList>
    </citation>
    <scope>NUCLEOTIDE SEQUENCE</scope>
</reference>
<proteinExistence type="inferred from homology"/>
<dbReference type="PANTHER" id="PTHR23100:SF0">
    <property type="entry name" value="ARGININE BIOSYNTHESIS BIFUNCTIONAL PROTEIN ARGJ, MITOCHONDRIAL"/>
    <property type="match status" value="1"/>
</dbReference>
<dbReference type="PANTHER" id="PTHR23100">
    <property type="entry name" value="ARGININE BIOSYNTHESIS BIFUNCTIONAL PROTEIN ARGJ"/>
    <property type="match status" value="1"/>
</dbReference>
<evidence type="ECO:0008006" key="2">
    <source>
        <dbReference type="Google" id="ProtNLM"/>
    </source>
</evidence>
<dbReference type="HAMAP" id="MF_01106">
    <property type="entry name" value="ArgJ"/>
    <property type="match status" value="1"/>
</dbReference>
<dbReference type="InterPro" id="IPR002813">
    <property type="entry name" value="Arg_biosynth_ArgJ"/>
</dbReference>
<sequence length="151" mass="15579">MKQIHGGVTAAPGFKAAGVHAGLKDSHQKDFAIILSDSQATAAGVFTQNRVCAAPVTLCRDHIRNQVANAIVINSKNANACTGHQGLEDAYSTAKLAGETLGVNSNSIFVCSTGVIGQQLPMDIIENGIHLAVQMLDGDGGHDAAQAIMTT</sequence>
<evidence type="ECO:0000313" key="1">
    <source>
        <dbReference type="EMBL" id="SVB09549.1"/>
    </source>
</evidence>
<dbReference type="GO" id="GO:0006526">
    <property type="term" value="P:L-arginine biosynthetic process"/>
    <property type="evidence" value="ECO:0007669"/>
    <property type="project" value="InterPro"/>
</dbReference>
<protein>
    <recommendedName>
        <fullName evidence="2">Glutamate N-acetyltransferase</fullName>
    </recommendedName>
</protein>
<accession>A0A382B782</accession>
<dbReference type="GO" id="GO:0004042">
    <property type="term" value="F:L-glutamate N-acetyltransferase activity"/>
    <property type="evidence" value="ECO:0007669"/>
    <property type="project" value="TreeGrafter"/>
</dbReference>
<dbReference type="Pfam" id="PF01960">
    <property type="entry name" value="ArgJ"/>
    <property type="match status" value="1"/>
</dbReference>
<dbReference type="InterPro" id="IPR016117">
    <property type="entry name" value="ArgJ-like_dom_sf"/>
</dbReference>
<dbReference type="Gene3D" id="3.60.70.12">
    <property type="entry name" value="L-amino peptidase D-ALA esterase/amidase"/>
    <property type="match status" value="1"/>
</dbReference>
<dbReference type="GO" id="GO:0006592">
    <property type="term" value="P:ornithine biosynthetic process"/>
    <property type="evidence" value="ECO:0007669"/>
    <property type="project" value="TreeGrafter"/>
</dbReference>
<dbReference type="SUPFAM" id="SSF56266">
    <property type="entry name" value="DmpA/ArgJ-like"/>
    <property type="match status" value="1"/>
</dbReference>
<dbReference type="AlphaFoldDB" id="A0A382B782"/>
<gene>
    <name evidence="1" type="ORF">METZ01_LOCUS162403</name>
</gene>
<dbReference type="GO" id="GO:0004358">
    <property type="term" value="F:L-glutamate N-acetyltransferase activity, acting on acetyl-L-ornithine as donor"/>
    <property type="evidence" value="ECO:0007669"/>
    <property type="project" value="InterPro"/>
</dbReference>
<organism evidence="1">
    <name type="scientific">marine metagenome</name>
    <dbReference type="NCBI Taxonomy" id="408172"/>
    <lineage>
        <taxon>unclassified sequences</taxon>
        <taxon>metagenomes</taxon>
        <taxon>ecological metagenomes</taxon>
    </lineage>
</organism>
<feature type="non-terminal residue" evidence="1">
    <location>
        <position position="151"/>
    </location>
</feature>
<name>A0A382B782_9ZZZZ</name>
<dbReference type="EMBL" id="UINC01028486">
    <property type="protein sequence ID" value="SVB09549.1"/>
    <property type="molecule type" value="Genomic_DNA"/>
</dbReference>